<dbReference type="GO" id="GO:0000049">
    <property type="term" value="F:tRNA binding"/>
    <property type="evidence" value="ECO:0007669"/>
    <property type="project" value="UniProtKB-KW"/>
</dbReference>
<evidence type="ECO:0000259" key="17">
    <source>
        <dbReference type="PROSITE" id="PS51483"/>
    </source>
</evidence>
<dbReference type="PROSITE" id="PS51447">
    <property type="entry name" value="FDX_ACB"/>
    <property type="match status" value="1"/>
</dbReference>
<dbReference type="GO" id="GO:0004826">
    <property type="term" value="F:phenylalanine-tRNA ligase activity"/>
    <property type="evidence" value="ECO:0007669"/>
    <property type="project" value="UniProtKB-UniRule"/>
</dbReference>
<evidence type="ECO:0000256" key="9">
    <source>
        <dbReference type="ARBA" id="ARBA00022840"/>
    </source>
</evidence>
<reference evidence="19" key="1">
    <citation type="submission" date="2020-02" db="EMBL/GenBank/DDBJ databases">
        <title>Genomic and physiological characterization of two novel Nitrospinaceae genera.</title>
        <authorList>
            <person name="Mueller A.J."/>
            <person name="Jung M.-Y."/>
            <person name="Strachan C.R."/>
            <person name="Herbold C.W."/>
            <person name="Kirkegaard R.H."/>
            <person name="Daims H."/>
        </authorList>
    </citation>
    <scope>NUCLEOTIDE SEQUENCE [LARGE SCALE GENOMIC DNA]</scope>
</reference>
<feature type="binding site" evidence="15">
    <location>
        <position position="360"/>
    </location>
    <ligand>
        <name>Mg(2+)</name>
        <dbReference type="ChEBI" id="CHEBI:18420"/>
        <note>shared with alpha subunit</note>
    </ligand>
</feature>
<dbReference type="HAMAP" id="MF_00283">
    <property type="entry name" value="Phe_tRNA_synth_beta1"/>
    <property type="match status" value="1"/>
</dbReference>
<evidence type="ECO:0000259" key="16">
    <source>
        <dbReference type="PROSITE" id="PS51447"/>
    </source>
</evidence>
<keyword evidence="6 15" id="KW-0436">Ligase</keyword>
<dbReference type="InterPro" id="IPR045864">
    <property type="entry name" value="aa-tRNA-synth_II/BPL/LPL"/>
</dbReference>
<evidence type="ECO:0000256" key="15">
    <source>
        <dbReference type="HAMAP-Rule" id="MF_00283"/>
    </source>
</evidence>
<name>A0A7T0G4M4_9BACT</name>
<keyword evidence="5" id="KW-0820">tRNA-binding</keyword>
<dbReference type="NCBIfam" id="TIGR00472">
    <property type="entry name" value="pheT_bact"/>
    <property type="match status" value="1"/>
</dbReference>
<evidence type="ECO:0000256" key="2">
    <source>
        <dbReference type="ARBA" id="ARBA00008653"/>
    </source>
</evidence>
<feature type="domain" description="FDX-ACB" evidence="16">
    <location>
        <begin position="599"/>
        <end position="692"/>
    </location>
</feature>
<keyword evidence="7 15" id="KW-0479">Metal-binding</keyword>
<dbReference type="Gene3D" id="3.30.56.10">
    <property type="match status" value="2"/>
</dbReference>
<dbReference type="GO" id="GO:0000287">
    <property type="term" value="F:magnesium ion binding"/>
    <property type="evidence" value="ECO:0007669"/>
    <property type="project" value="UniProtKB-UniRule"/>
</dbReference>
<dbReference type="InterPro" id="IPR036690">
    <property type="entry name" value="Fdx_antiC-bd_sf"/>
</dbReference>
<dbReference type="Gene3D" id="3.50.40.10">
    <property type="entry name" value="Phenylalanyl-trna Synthetase, Chain B, domain 3"/>
    <property type="match status" value="1"/>
</dbReference>
<keyword evidence="10 15" id="KW-0460">Magnesium</keyword>
<dbReference type="GO" id="GO:0006432">
    <property type="term" value="P:phenylalanyl-tRNA aminoacylation"/>
    <property type="evidence" value="ECO:0007669"/>
    <property type="project" value="UniProtKB-UniRule"/>
</dbReference>
<comment type="similarity">
    <text evidence="2 15">Belongs to the phenylalanyl-tRNA synthetase beta subunit family. Type 1 subfamily.</text>
</comment>
<dbReference type="GO" id="GO:0009328">
    <property type="term" value="C:phenylalanine-tRNA ligase complex"/>
    <property type="evidence" value="ECO:0007669"/>
    <property type="project" value="TreeGrafter"/>
</dbReference>
<dbReference type="FunFam" id="3.50.40.10:FF:000001">
    <property type="entry name" value="Phenylalanine--tRNA ligase beta subunit"/>
    <property type="match status" value="1"/>
</dbReference>
<comment type="subunit">
    <text evidence="3 15">Tetramer of two alpha and two beta subunits.</text>
</comment>
<dbReference type="InterPro" id="IPR005147">
    <property type="entry name" value="tRNA_synthase_B5-dom"/>
</dbReference>
<keyword evidence="13 15" id="KW-0030">Aminoacyl-tRNA synthetase</keyword>
<protein>
    <recommendedName>
        <fullName evidence="15">Phenylalanine--tRNA ligase beta subunit</fullName>
        <ecNumber evidence="15">6.1.1.20</ecNumber>
    </recommendedName>
    <alternativeName>
        <fullName evidence="15">Phenylalanyl-tRNA synthetase beta subunit</fullName>
        <shortName evidence="15">PheRS</shortName>
    </alternativeName>
</protein>
<dbReference type="Pfam" id="PF03484">
    <property type="entry name" value="B5"/>
    <property type="match status" value="1"/>
</dbReference>
<dbReference type="InterPro" id="IPR009061">
    <property type="entry name" value="DNA-bd_dom_put_sf"/>
</dbReference>
<dbReference type="InterPro" id="IPR041616">
    <property type="entry name" value="PheRS_beta_core"/>
</dbReference>
<dbReference type="FunFam" id="3.30.70.380:FF:000001">
    <property type="entry name" value="Phenylalanine--tRNA ligase beta subunit"/>
    <property type="match status" value="1"/>
</dbReference>
<dbReference type="Gene3D" id="3.30.930.10">
    <property type="entry name" value="Bira Bifunctional Protein, Domain 2"/>
    <property type="match status" value="1"/>
</dbReference>
<dbReference type="KEGG" id="nva:G3M78_15065"/>
<accession>A0A7T0G4M4</accession>
<dbReference type="InterPro" id="IPR005121">
    <property type="entry name" value="Fdx_antiC-bd"/>
</dbReference>
<dbReference type="EC" id="6.1.1.20" evidence="15"/>
<comment type="caution">
    <text evidence="15">Lacks conserved residue(s) required for the propagation of feature annotation.</text>
</comment>
<keyword evidence="8 15" id="KW-0547">Nucleotide-binding</keyword>
<dbReference type="Gene3D" id="3.30.70.380">
    <property type="entry name" value="Ferrodoxin-fold anticodon-binding domain"/>
    <property type="match status" value="1"/>
</dbReference>
<dbReference type="InterPro" id="IPR045060">
    <property type="entry name" value="Phe-tRNA-ligase_IIc_bsu"/>
</dbReference>
<dbReference type="SUPFAM" id="SSF56037">
    <property type="entry name" value="PheT/TilS domain"/>
    <property type="match status" value="1"/>
</dbReference>
<evidence type="ECO:0000256" key="12">
    <source>
        <dbReference type="ARBA" id="ARBA00022917"/>
    </source>
</evidence>
<dbReference type="PANTHER" id="PTHR10947">
    <property type="entry name" value="PHENYLALANYL-TRNA SYNTHETASE BETA CHAIN AND LEUCINE-RICH REPEAT-CONTAINING PROTEIN 47"/>
    <property type="match status" value="1"/>
</dbReference>
<proteinExistence type="inferred from homology"/>
<dbReference type="InterPro" id="IPR004532">
    <property type="entry name" value="Phe-tRNA-ligase_IIc_bsu_bact"/>
</dbReference>
<dbReference type="SUPFAM" id="SSF54991">
    <property type="entry name" value="Anticodon-binding domain of PheRS"/>
    <property type="match status" value="1"/>
</dbReference>
<dbReference type="Pfam" id="PF03147">
    <property type="entry name" value="FDX-ACB"/>
    <property type="match status" value="1"/>
</dbReference>
<dbReference type="SUPFAM" id="SSF55681">
    <property type="entry name" value="Class II aaRS and biotin synthetases"/>
    <property type="match status" value="1"/>
</dbReference>
<evidence type="ECO:0000256" key="4">
    <source>
        <dbReference type="ARBA" id="ARBA00022490"/>
    </source>
</evidence>
<dbReference type="SUPFAM" id="SSF46955">
    <property type="entry name" value="Putative DNA-binding domain"/>
    <property type="match status" value="2"/>
</dbReference>
<feature type="binding site" evidence="15">
    <location>
        <position position="359"/>
    </location>
    <ligand>
        <name>Mg(2+)</name>
        <dbReference type="ChEBI" id="CHEBI:18420"/>
        <note>shared with alpha subunit</note>
    </ligand>
</feature>
<evidence type="ECO:0000256" key="11">
    <source>
        <dbReference type="ARBA" id="ARBA00022884"/>
    </source>
</evidence>
<comment type="cofactor">
    <cofactor evidence="15">
        <name>Mg(2+)</name>
        <dbReference type="ChEBI" id="CHEBI:18420"/>
    </cofactor>
    <text evidence="15">Binds 2 magnesium ions per tetramer.</text>
</comment>
<dbReference type="SMART" id="SM00873">
    <property type="entry name" value="B3_4"/>
    <property type="match status" value="1"/>
</dbReference>
<keyword evidence="9 15" id="KW-0067">ATP-binding</keyword>
<dbReference type="SMART" id="SM00874">
    <property type="entry name" value="B5"/>
    <property type="match status" value="1"/>
</dbReference>
<keyword evidence="4 15" id="KW-0963">Cytoplasm</keyword>
<evidence type="ECO:0000256" key="7">
    <source>
        <dbReference type="ARBA" id="ARBA00022723"/>
    </source>
</evidence>
<evidence type="ECO:0000256" key="1">
    <source>
        <dbReference type="ARBA" id="ARBA00004496"/>
    </source>
</evidence>
<dbReference type="GO" id="GO:0005524">
    <property type="term" value="F:ATP binding"/>
    <property type="evidence" value="ECO:0007669"/>
    <property type="project" value="UniProtKB-UniRule"/>
</dbReference>
<dbReference type="PROSITE" id="PS51483">
    <property type="entry name" value="B5"/>
    <property type="match status" value="1"/>
</dbReference>
<comment type="subcellular location">
    <subcellularLocation>
        <location evidence="1 15">Cytoplasm</location>
    </subcellularLocation>
</comment>
<evidence type="ECO:0000256" key="13">
    <source>
        <dbReference type="ARBA" id="ARBA00023146"/>
    </source>
</evidence>
<keyword evidence="12 15" id="KW-0648">Protein biosynthesis</keyword>
<gene>
    <name evidence="15" type="primary">pheT</name>
    <name evidence="18" type="ORF">G3M78_15065</name>
</gene>
<dbReference type="CDD" id="cd00769">
    <property type="entry name" value="PheRS_beta_core"/>
    <property type="match status" value="1"/>
</dbReference>
<dbReference type="SMART" id="SM00896">
    <property type="entry name" value="FDX-ACB"/>
    <property type="match status" value="1"/>
</dbReference>
<dbReference type="PANTHER" id="PTHR10947:SF0">
    <property type="entry name" value="PHENYLALANINE--TRNA LIGASE BETA SUBUNIT"/>
    <property type="match status" value="1"/>
</dbReference>
<evidence type="ECO:0000256" key="3">
    <source>
        <dbReference type="ARBA" id="ARBA00011209"/>
    </source>
</evidence>
<comment type="catalytic activity">
    <reaction evidence="14 15">
        <text>tRNA(Phe) + L-phenylalanine + ATP = L-phenylalanyl-tRNA(Phe) + AMP + diphosphate + H(+)</text>
        <dbReference type="Rhea" id="RHEA:19413"/>
        <dbReference type="Rhea" id="RHEA-COMP:9668"/>
        <dbReference type="Rhea" id="RHEA-COMP:9699"/>
        <dbReference type="ChEBI" id="CHEBI:15378"/>
        <dbReference type="ChEBI" id="CHEBI:30616"/>
        <dbReference type="ChEBI" id="CHEBI:33019"/>
        <dbReference type="ChEBI" id="CHEBI:58095"/>
        <dbReference type="ChEBI" id="CHEBI:78442"/>
        <dbReference type="ChEBI" id="CHEBI:78531"/>
        <dbReference type="ChEBI" id="CHEBI:456215"/>
        <dbReference type="EC" id="6.1.1.20"/>
    </reaction>
</comment>
<evidence type="ECO:0000313" key="18">
    <source>
        <dbReference type="EMBL" id="QPJ66650.1"/>
    </source>
</evidence>
<dbReference type="Pfam" id="PF03483">
    <property type="entry name" value="B3_4"/>
    <property type="match status" value="1"/>
</dbReference>
<sequence>MKIYLDWLKDYVDPELSTEEVGRLLTFGGLEVEAQEQTLLSDGRKADVLELNVTPNRGYALSHMGVARELAALAGTPCKIESPMQALEAVWGPDPIDACLKVTNNEPELCARYSALAIDGVEVKPSPQWLADRLTAIGLRPINNIVDITNYVLMEYGQPLHAFDADLLAGSEIIVRRARSGEAFTALDGTELKLGDDALVIADASKPAALAGIMGGQGSEVTQKTRKVILESACFHAPTVRKASKKYGIRSDSSMRFEREVDFEGVVQAQARAALLIRELAGGSIRKGRIDLVSRPSGARMVTLRPARVRQILGTEISADEISDCLRRLGFGVAESGDSFEVTIPSFRPIIEREIELIEEIARLRGYRNIEPEAPRGAIQAVAFTPQQQATRQTRNALSQAGYCEAVNFSFSAEKQARYFMSAFAPKAAQCIALNNPLSEELGVMRVSLLPGLLNAAKGNISRGQKPVRVFEQGAIFYRTEAGERIETAALAALAVGPYEPNVWKESGASCDFYDIKGALETAISDLRMTIELKATDRDFLAPGGADCLIDGVVVGYIGALSDAIQRAWELPHVAYAFELDFNALTERLPEPPKFHSIPKFPEVYRDISVLVDRAVKAGALTEQIRAAGGPLLRRIDLYDHFEGKKIEKGKKSLTYSLSFQSPDRTLSDDEINPIFEKIVNTLSEKLGATLRE</sequence>
<dbReference type="AlphaFoldDB" id="A0A7T0G4M4"/>
<dbReference type="Pfam" id="PF17759">
    <property type="entry name" value="tRNA_synthFbeta"/>
    <property type="match status" value="1"/>
</dbReference>
<organism evidence="18 19">
    <name type="scientific">Candidatus Nitrohelix vancouverensis</name>
    <dbReference type="NCBI Taxonomy" id="2705534"/>
    <lineage>
        <taxon>Bacteria</taxon>
        <taxon>Pseudomonadati</taxon>
        <taxon>Nitrospinota/Tectimicrobiota group</taxon>
        <taxon>Nitrospinota</taxon>
        <taxon>Nitrospinia</taxon>
        <taxon>Nitrospinales</taxon>
        <taxon>Nitrospinaceae</taxon>
        <taxon>Candidatus Nitrohelix</taxon>
    </lineage>
</organism>
<dbReference type="InterPro" id="IPR005146">
    <property type="entry name" value="B3/B4_tRNA-bd"/>
</dbReference>
<keyword evidence="11" id="KW-0694">RNA-binding</keyword>
<feature type="domain" description="B5" evidence="17">
    <location>
        <begin position="297"/>
        <end position="372"/>
    </location>
</feature>
<evidence type="ECO:0000256" key="6">
    <source>
        <dbReference type="ARBA" id="ARBA00022598"/>
    </source>
</evidence>
<evidence type="ECO:0000256" key="5">
    <source>
        <dbReference type="ARBA" id="ARBA00022555"/>
    </source>
</evidence>
<evidence type="ECO:0000256" key="14">
    <source>
        <dbReference type="ARBA" id="ARBA00049255"/>
    </source>
</evidence>
<evidence type="ECO:0000313" key="19">
    <source>
        <dbReference type="Proteomes" id="UP000594464"/>
    </source>
</evidence>
<dbReference type="InterPro" id="IPR020825">
    <property type="entry name" value="Phe-tRNA_synthase-like_B3/B4"/>
</dbReference>
<dbReference type="EMBL" id="CP048620">
    <property type="protein sequence ID" value="QPJ66650.1"/>
    <property type="molecule type" value="Genomic_DNA"/>
</dbReference>
<evidence type="ECO:0000256" key="8">
    <source>
        <dbReference type="ARBA" id="ARBA00022741"/>
    </source>
</evidence>
<evidence type="ECO:0000256" key="10">
    <source>
        <dbReference type="ARBA" id="ARBA00022842"/>
    </source>
</evidence>
<dbReference type="Proteomes" id="UP000594464">
    <property type="component" value="Chromosome"/>
</dbReference>